<evidence type="ECO:0000313" key="2">
    <source>
        <dbReference type="Proteomes" id="UP001060215"/>
    </source>
</evidence>
<accession>A0ACC0HEH2</accession>
<reference evidence="1 2" key="1">
    <citation type="journal article" date="2022" name="Plant J.">
        <title>Chromosome-level genome of Camellia lanceoleosa provides a valuable resource for understanding genome evolution and self-incompatibility.</title>
        <authorList>
            <person name="Gong W."/>
            <person name="Xiao S."/>
            <person name="Wang L."/>
            <person name="Liao Z."/>
            <person name="Chang Y."/>
            <person name="Mo W."/>
            <person name="Hu G."/>
            <person name="Li W."/>
            <person name="Zhao G."/>
            <person name="Zhu H."/>
            <person name="Hu X."/>
            <person name="Ji K."/>
            <person name="Xiang X."/>
            <person name="Song Q."/>
            <person name="Yuan D."/>
            <person name="Jin S."/>
            <person name="Zhang L."/>
        </authorList>
    </citation>
    <scope>NUCLEOTIDE SEQUENCE [LARGE SCALE GENOMIC DNA]</scope>
    <source>
        <strain evidence="1">SQ_2022a</strain>
    </source>
</reference>
<proteinExistence type="predicted"/>
<organism evidence="1 2">
    <name type="scientific">Camellia lanceoleosa</name>
    <dbReference type="NCBI Taxonomy" id="1840588"/>
    <lineage>
        <taxon>Eukaryota</taxon>
        <taxon>Viridiplantae</taxon>
        <taxon>Streptophyta</taxon>
        <taxon>Embryophyta</taxon>
        <taxon>Tracheophyta</taxon>
        <taxon>Spermatophyta</taxon>
        <taxon>Magnoliopsida</taxon>
        <taxon>eudicotyledons</taxon>
        <taxon>Gunneridae</taxon>
        <taxon>Pentapetalae</taxon>
        <taxon>asterids</taxon>
        <taxon>Ericales</taxon>
        <taxon>Theaceae</taxon>
        <taxon>Camellia</taxon>
    </lineage>
</organism>
<sequence length="303" mass="32579">MALLKNSSSLLPPPFPPPPGAAVAAMADMNIGSFLCEACISSNGVAPYLIKIGLEVLEISLDRSYLQVNNPVTSPNCAINNNNNVNSSPSNSSVDLRSSPFRFSETNNVFMAVDFNCSSNQMATFNNLAGKTITQCSSSCDPTNNSNNISSRNVRISRNMQYLQGYKVNLGSITDSTIQSGVQSCLYAFLVDNQTQVSMGMNTSFSEAVPTHIPAVLEWVYNTTDLGLVPDKSYSCLPSSLAYSSLSDDKCVVVQTLHCVCNFPFSGDPYFSNGCLDTSIKPPKPNVGIIIGKLVFIPKCLET</sequence>
<evidence type="ECO:0000313" key="1">
    <source>
        <dbReference type="EMBL" id="KAI8011987.1"/>
    </source>
</evidence>
<comment type="caution">
    <text evidence="1">The sequence shown here is derived from an EMBL/GenBank/DDBJ whole genome shotgun (WGS) entry which is preliminary data.</text>
</comment>
<keyword evidence="2" id="KW-1185">Reference proteome</keyword>
<protein>
    <submittedName>
        <fullName evidence="1">Wall-associated receptor kinase-like 5</fullName>
    </submittedName>
</protein>
<name>A0ACC0HEH2_9ERIC</name>
<dbReference type="EMBL" id="CM045762">
    <property type="protein sequence ID" value="KAI8011987.1"/>
    <property type="molecule type" value="Genomic_DNA"/>
</dbReference>
<dbReference type="Proteomes" id="UP001060215">
    <property type="component" value="Chromosome 5"/>
</dbReference>
<gene>
    <name evidence="1" type="ORF">LOK49_LG06G01977</name>
</gene>